<dbReference type="InterPro" id="IPR050130">
    <property type="entry name" value="ClpA_ClpB"/>
</dbReference>
<dbReference type="CDD" id="cd19499">
    <property type="entry name" value="RecA-like_ClpB_Hsp104-like"/>
    <property type="match status" value="1"/>
</dbReference>
<dbReference type="PANTHER" id="PTHR11638">
    <property type="entry name" value="ATP-DEPENDENT CLP PROTEASE"/>
    <property type="match status" value="1"/>
</dbReference>
<dbReference type="GO" id="GO:0008233">
    <property type="term" value="F:peptidase activity"/>
    <property type="evidence" value="ECO:0007669"/>
    <property type="project" value="UniProtKB-KW"/>
</dbReference>
<dbReference type="STRING" id="504805.SAMN05421505_10730"/>
<dbReference type="Pfam" id="PF07724">
    <property type="entry name" value="AAA_2"/>
    <property type="match status" value="1"/>
</dbReference>
<name>A0A1G7WHH4_9ACTN</name>
<evidence type="ECO:0000259" key="4">
    <source>
        <dbReference type="Pfam" id="PF07724"/>
    </source>
</evidence>
<dbReference type="InterPro" id="IPR027417">
    <property type="entry name" value="P-loop_NTPase"/>
</dbReference>
<organism evidence="5 6">
    <name type="scientific">Sinosporangium album</name>
    <dbReference type="NCBI Taxonomy" id="504805"/>
    <lineage>
        <taxon>Bacteria</taxon>
        <taxon>Bacillati</taxon>
        <taxon>Actinomycetota</taxon>
        <taxon>Actinomycetes</taxon>
        <taxon>Streptosporangiales</taxon>
        <taxon>Streptosporangiaceae</taxon>
        <taxon>Sinosporangium</taxon>
    </lineage>
</organism>
<keyword evidence="1" id="KW-0547">Nucleotide-binding</keyword>
<keyword evidence="5" id="KW-0645">Protease</keyword>
<evidence type="ECO:0000313" key="6">
    <source>
        <dbReference type="Proteomes" id="UP000198923"/>
    </source>
</evidence>
<evidence type="ECO:0000256" key="3">
    <source>
        <dbReference type="SAM" id="MobiDB-lite"/>
    </source>
</evidence>
<keyword evidence="5" id="KW-0378">Hydrolase</keyword>
<dbReference type="InterPro" id="IPR003959">
    <property type="entry name" value="ATPase_AAA_core"/>
</dbReference>
<evidence type="ECO:0000313" key="5">
    <source>
        <dbReference type="EMBL" id="SDG71348.1"/>
    </source>
</evidence>
<dbReference type="AlphaFoldDB" id="A0A1G7WHH4"/>
<dbReference type="GO" id="GO:0034605">
    <property type="term" value="P:cellular response to heat"/>
    <property type="evidence" value="ECO:0007669"/>
    <property type="project" value="TreeGrafter"/>
</dbReference>
<evidence type="ECO:0000256" key="1">
    <source>
        <dbReference type="ARBA" id="ARBA00022741"/>
    </source>
</evidence>
<gene>
    <name evidence="5" type="ORF">SAMN05421505_10730</name>
</gene>
<dbReference type="GO" id="GO:0016887">
    <property type="term" value="F:ATP hydrolysis activity"/>
    <property type="evidence" value="ECO:0007669"/>
    <property type="project" value="InterPro"/>
</dbReference>
<dbReference type="EMBL" id="FNCN01000007">
    <property type="protein sequence ID" value="SDG71348.1"/>
    <property type="molecule type" value="Genomic_DNA"/>
</dbReference>
<keyword evidence="2 5" id="KW-0067">ATP-binding</keyword>
<protein>
    <submittedName>
        <fullName evidence="5">ATP-dependent Clp protease ATP-binding subunit ClpC</fullName>
    </submittedName>
</protein>
<dbReference type="PRINTS" id="PR00300">
    <property type="entry name" value="CLPPROTEASEA"/>
</dbReference>
<dbReference type="GO" id="GO:0006508">
    <property type="term" value="P:proteolysis"/>
    <property type="evidence" value="ECO:0007669"/>
    <property type="project" value="UniProtKB-KW"/>
</dbReference>
<feature type="region of interest" description="Disordered" evidence="3">
    <location>
        <begin position="150"/>
        <end position="186"/>
    </location>
</feature>
<dbReference type="GO" id="GO:0005524">
    <property type="term" value="F:ATP binding"/>
    <property type="evidence" value="ECO:0007669"/>
    <property type="project" value="UniProtKB-KW"/>
</dbReference>
<feature type="domain" description="ATPase AAA-type core" evidence="4">
    <location>
        <begin position="1"/>
        <end position="152"/>
    </location>
</feature>
<dbReference type="InterPro" id="IPR001270">
    <property type="entry name" value="ClpA/B"/>
</dbReference>
<proteinExistence type="predicted"/>
<dbReference type="Proteomes" id="UP000198923">
    <property type="component" value="Unassembled WGS sequence"/>
</dbReference>
<dbReference type="OrthoDB" id="3170949at2"/>
<dbReference type="PANTHER" id="PTHR11638:SF18">
    <property type="entry name" value="HEAT SHOCK PROTEIN 104"/>
    <property type="match status" value="1"/>
</dbReference>
<dbReference type="GO" id="GO:0005737">
    <property type="term" value="C:cytoplasm"/>
    <property type="evidence" value="ECO:0007669"/>
    <property type="project" value="TreeGrafter"/>
</dbReference>
<evidence type="ECO:0000256" key="2">
    <source>
        <dbReference type="ARBA" id="ARBA00022840"/>
    </source>
</evidence>
<dbReference type="Gene3D" id="3.40.50.300">
    <property type="entry name" value="P-loop containing nucleotide triphosphate hydrolases"/>
    <property type="match status" value="1"/>
</dbReference>
<keyword evidence="6" id="KW-1185">Reference proteome</keyword>
<reference evidence="5 6" key="1">
    <citation type="submission" date="2016-10" db="EMBL/GenBank/DDBJ databases">
        <authorList>
            <person name="de Groot N.N."/>
        </authorList>
    </citation>
    <scope>NUCLEOTIDE SEQUENCE [LARGE SCALE GENOMIC DNA]</scope>
    <source>
        <strain evidence="5 6">CPCC 201354</strain>
    </source>
</reference>
<dbReference type="SUPFAM" id="SSF52540">
    <property type="entry name" value="P-loop containing nucleoside triphosphate hydrolases"/>
    <property type="match status" value="1"/>
</dbReference>
<accession>A0A1G7WHH4</accession>
<dbReference type="RefSeq" id="WP_093169959.1">
    <property type="nucleotide sequence ID" value="NZ_FNCN01000007.1"/>
</dbReference>
<sequence length="186" mass="19821">MFLGPAGVGRTEPARSLAEALFGGEDHLVRLDMSEFQDKHAVRRLIGAPPGPTGPGEAGRLTEAVRRRPHTVVLLDGIGKAHPDVVDALPHVLVDGRLTDGRGRTVDFTNTLVIMTSDLGSSLILDYEGDTGDLKEDLMSLLESRMRPELVNPRTGCGRGPGAGGRRRTRAARSGGETRRNVGGGR</sequence>